<evidence type="ECO:0000256" key="4">
    <source>
        <dbReference type="ARBA" id="ARBA00023242"/>
    </source>
</evidence>
<evidence type="ECO:0000313" key="7">
    <source>
        <dbReference type="Proteomes" id="UP000295252"/>
    </source>
</evidence>
<dbReference type="Proteomes" id="UP000295252">
    <property type="component" value="Unassembled WGS sequence"/>
</dbReference>
<dbReference type="PROSITE" id="PS51005">
    <property type="entry name" value="NAC"/>
    <property type="match status" value="1"/>
</dbReference>
<dbReference type="OrthoDB" id="1880352at2759"/>
<evidence type="ECO:0000313" key="6">
    <source>
        <dbReference type="EMBL" id="CDP19987.1"/>
    </source>
</evidence>
<protein>
    <submittedName>
        <fullName evidence="6">DH200=94 genomic scaffold, scaffold_816</fullName>
    </submittedName>
</protein>
<feature type="domain" description="NAC" evidence="5">
    <location>
        <begin position="10"/>
        <end position="156"/>
    </location>
</feature>
<accession>A0A068VHA4</accession>
<dbReference type="InterPro" id="IPR003441">
    <property type="entry name" value="NAC-dom"/>
</dbReference>
<sequence>MDDNSVGELTLPGFRFHPTEEELVSCYLKRIASGKKLPSDIIGFLNIYHHDPWELPGMAKMGEREWYFFVHRDRRHGHGGRPNRTTKDGFWKATGSDRQIRSTSEPKKVLGLKKILVFYKGRAPRGSRTDWVMNEFRLPDHPLPKEDVVLCKIYRKATSLKILEHKAAMEDVISKTLEPSLSSTQPQEGIPQENLAKSLAQNQSMTNLPLTKHEDDDLLVLNSPVKFGCLKYSNDSKELQALDVPKLSMDETADAFWTPMRSPWLENCSLDAFASLLNC</sequence>
<keyword evidence="3" id="KW-0804">Transcription</keyword>
<evidence type="ECO:0000256" key="3">
    <source>
        <dbReference type="ARBA" id="ARBA00023163"/>
    </source>
</evidence>
<dbReference type="PANTHER" id="PTHR31744">
    <property type="entry name" value="PROTEIN CUP-SHAPED COTYLEDON 2-RELATED"/>
    <property type="match status" value="1"/>
</dbReference>
<gene>
    <name evidence="6" type="ORF">GSCOC_T00010612001</name>
</gene>
<evidence type="ECO:0000259" key="5">
    <source>
        <dbReference type="PROSITE" id="PS51005"/>
    </source>
</evidence>
<dbReference type="Pfam" id="PF02365">
    <property type="entry name" value="NAM"/>
    <property type="match status" value="1"/>
</dbReference>
<dbReference type="SUPFAM" id="SSF101941">
    <property type="entry name" value="NAC domain"/>
    <property type="match status" value="1"/>
</dbReference>
<dbReference type="PhylomeDB" id="A0A068VHA4"/>
<keyword evidence="4" id="KW-0539">Nucleus</keyword>
<dbReference type="InParanoid" id="A0A068VHA4"/>
<dbReference type="AlphaFoldDB" id="A0A068VHA4"/>
<dbReference type="GO" id="GO:0003677">
    <property type="term" value="F:DNA binding"/>
    <property type="evidence" value="ECO:0007669"/>
    <property type="project" value="UniProtKB-KW"/>
</dbReference>
<dbReference type="EMBL" id="HG739900">
    <property type="protein sequence ID" value="CDP19987.1"/>
    <property type="molecule type" value="Genomic_DNA"/>
</dbReference>
<dbReference type="InterPro" id="IPR036093">
    <property type="entry name" value="NAC_dom_sf"/>
</dbReference>
<keyword evidence="1" id="KW-0805">Transcription regulation</keyword>
<evidence type="ECO:0000256" key="2">
    <source>
        <dbReference type="ARBA" id="ARBA00023125"/>
    </source>
</evidence>
<dbReference type="GO" id="GO:0006355">
    <property type="term" value="P:regulation of DNA-templated transcription"/>
    <property type="evidence" value="ECO:0007669"/>
    <property type="project" value="InterPro"/>
</dbReference>
<keyword evidence="7" id="KW-1185">Reference proteome</keyword>
<organism evidence="6 7">
    <name type="scientific">Coffea canephora</name>
    <name type="common">Robusta coffee</name>
    <dbReference type="NCBI Taxonomy" id="49390"/>
    <lineage>
        <taxon>Eukaryota</taxon>
        <taxon>Viridiplantae</taxon>
        <taxon>Streptophyta</taxon>
        <taxon>Embryophyta</taxon>
        <taxon>Tracheophyta</taxon>
        <taxon>Spermatophyta</taxon>
        <taxon>Magnoliopsida</taxon>
        <taxon>eudicotyledons</taxon>
        <taxon>Gunneridae</taxon>
        <taxon>Pentapetalae</taxon>
        <taxon>asterids</taxon>
        <taxon>lamiids</taxon>
        <taxon>Gentianales</taxon>
        <taxon>Rubiaceae</taxon>
        <taxon>Ixoroideae</taxon>
        <taxon>Gardenieae complex</taxon>
        <taxon>Bertiereae - Coffeeae clade</taxon>
        <taxon>Coffeeae</taxon>
        <taxon>Coffea</taxon>
    </lineage>
</organism>
<dbReference type="FunCoup" id="A0A068VHA4">
    <property type="interactions" value="297"/>
</dbReference>
<reference evidence="7" key="1">
    <citation type="journal article" date="2014" name="Science">
        <title>The coffee genome provides insight into the convergent evolution of caffeine biosynthesis.</title>
        <authorList>
            <person name="Denoeud F."/>
            <person name="Carretero-Paulet L."/>
            <person name="Dereeper A."/>
            <person name="Droc G."/>
            <person name="Guyot R."/>
            <person name="Pietrella M."/>
            <person name="Zheng C."/>
            <person name="Alberti A."/>
            <person name="Anthony F."/>
            <person name="Aprea G."/>
            <person name="Aury J.M."/>
            <person name="Bento P."/>
            <person name="Bernard M."/>
            <person name="Bocs S."/>
            <person name="Campa C."/>
            <person name="Cenci A."/>
            <person name="Combes M.C."/>
            <person name="Crouzillat D."/>
            <person name="Da Silva C."/>
            <person name="Daddiego L."/>
            <person name="De Bellis F."/>
            <person name="Dussert S."/>
            <person name="Garsmeur O."/>
            <person name="Gayraud T."/>
            <person name="Guignon V."/>
            <person name="Jahn K."/>
            <person name="Jamilloux V."/>
            <person name="Joet T."/>
            <person name="Labadie K."/>
            <person name="Lan T."/>
            <person name="Leclercq J."/>
            <person name="Lepelley M."/>
            <person name="Leroy T."/>
            <person name="Li L.T."/>
            <person name="Librado P."/>
            <person name="Lopez L."/>
            <person name="Munoz A."/>
            <person name="Noel B."/>
            <person name="Pallavicini A."/>
            <person name="Perrotta G."/>
            <person name="Poncet V."/>
            <person name="Pot D."/>
            <person name="Priyono X."/>
            <person name="Rigoreau M."/>
            <person name="Rouard M."/>
            <person name="Rozas J."/>
            <person name="Tranchant-Dubreuil C."/>
            <person name="VanBuren R."/>
            <person name="Zhang Q."/>
            <person name="Andrade A.C."/>
            <person name="Argout X."/>
            <person name="Bertrand B."/>
            <person name="de Kochko A."/>
            <person name="Graziosi G."/>
            <person name="Henry R.J."/>
            <person name="Jayarama X."/>
            <person name="Ming R."/>
            <person name="Nagai C."/>
            <person name="Rounsley S."/>
            <person name="Sankoff D."/>
            <person name="Giuliano G."/>
            <person name="Albert V.A."/>
            <person name="Wincker P."/>
            <person name="Lashermes P."/>
        </authorList>
    </citation>
    <scope>NUCLEOTIDE SEQUENCE [LARGE SCALE GENOMIC DNA]</scope>
    <source>
        <strain evidence="7">cv. DH200-94</strain>
    </source>
</reference>
<proteinExistence type="predicted"/>
<dbReference type="Gene3D" id="2.170.150.80">
    <property type="entry name" value="NAC domain"/>
    <property type="match status" value="1"/>
</dbReference>
<evidence type="ECO:0000256" key="1">
    <source>
        <dbReference type="ARBA" id="ARBA00023015"/>
    </source>
</evidence>
<dbReference type="STRING" id="49390.A0A068VHA4"/>
<dbReference type="PANTHER" id="PTHR31744:SF79">
    <property type="entry name" value="NAC DOMAIN-CONTAINING PROTEIN"/>
    <property type="match status" value="1"/>
</dbReference>
<name>A0A068VHA4_COFCA</name>
<dbReference type="Gramene" id="CDP19987">
    <property type="protein sequence ID" value="CDP19987"/>
    <property type="gene ID" value="GSCOC_T00010612001"/>
</dbReference>
<keyword evidence="2" id="KW-0238">DNA-binding</keyword>